<dbReference type="GeneID" id="18918965"/>
<protein>
    <submittedName>
        <fullName evidence="1">Uncharacterized protein</fullName>
    </submittedName>
</protein>
<proteinExistence type="predicted"/>
<keyword evidence="2" id="KW-1185">Reference proteome</keyword>
<dbReference type="Proteomes" id="UP000008370">
    <property type="component" value="Unassembled WGS sequence"/>
</dbReference>
<dbReference type="InParanoid" id="K5WJC0"/>
<reference evidence="1 2" key="1">
    <citation type="journal article" date="2012" name="BMC Genomics">
        <title>Comparative genomics of the white-rot fungi, Phanerochaete carnosa and P. chrysosporium, to elucidate the genetic basis of the distinct wood types they colonize.</title>
        <authorList>
            <person name="Suzuki H."/>
            <person name="MacDonald J."/>
            <person name="Syed K."/>
            <person name="Salamov A."/>
            <person name="Hori C."/>
            <person name="Aerts A."/>
            <person name="Henrissat B."/>
            <person name="Wiebenga A."/>
            <person name="vanKuyk P.A."/>
            <person name="Barry K."/>
            <person name="Lindquist E."/>
            <person name="LaButti K."/>
            <person name="Lapidus A."/>
            <person name="Lucas S."/>
            <person name="Coutinho P."/>
            <person name="Gong Y."/>
            <person name="Samejima M."/>
            <person name="Mahadevan R."/>
            <person name="Abou-Zaid M."/>
            <person name="de Vries R.P."/>
            <person name="Igarashi K."/>
            <person name="Yadav J.S."/>
            <person name="Grigoriev I.V."/>
            <person name="Master E.R."/>
        </authorList>
    </citation>
    <scope>NUCLEOTIDE SEQUENCE [LARGE SCALE GENOMIC DNA]</scope>
    <source>
        <strain evidence="1 2">HHB-10118-sp</strain>
    </source>
</reference>
<organism evidence="1 2">
    <name type="scientific">Phanerochaete carnosa (strain HHB-10118-sp)</name>
    <name type="common">White-rot fungus</name>
    <name type="synonym">Peniophora carnosa</name>
    <dbReference type="NCBI Taxonomy" id="650164"/>
    <lineage>
        <taxon>Eukaryota</taxon>
        <taxon>Fungi</taxon>
        <taxon>Dikarya</taxon>
        <taxon>Basidiomycota</taxon>
        <taxon>Agaricomycotina</taxon>
        <taxon>Agaricomycetes</taxon>
        <taxon>Polyporales</taxon>
        <taxon>Phanerochaetaceae</taxon>
        <taxon>Phanerochaete</taxon>
    </lineage>
</organism>
<sequence>MPVIVAPATQPAQGAFVVMPPLPTYLPPIAQVLAGLPHPPYNIVLPPIVAHQPATTQNPKMQLGFIMM</sequence>
<accession>K5WJC0</accession>
<evidence type="ECO:0000313" key="2">
    <source>
        <dbReference type="Proteomes" id="UP000008370"/>
    </source>
</evidence>
<evidence type="ECO:0000313" key="1">
    <source>
        <dbReference type="EMBL" id="EKM50312.1"/>
    </source>
</evidence>
<gene>
    <name evidence="1" type="ORF">PHACADRAFT_264928</name>
</gene>
<dbReference type="RefSeq" id="XP_007401495.1">
    <property type="nucleotide sequence ID" value="XM_007401433.1"/>
</dbReference>
<dbReference type="AlphaFoldDB" id="K5WJC0"/>
<name>K5WJC0_PHACS</name>
<dbReference type="HOGENOM" id="CLU_168445_0_0_1"/>
<dbReference type="EMBL" id="JH930479">
    <property type="protein sequence ID" value="EKM50312.1"/>
    <property type="molecule type" value="Genomic_DNA"/>
</dbReference>
<dbReference type="KEGG" id="pco:PHACADRAFT_264928"/>